<sequence length="136" mass="15676">MIPLHSKLTGKEEAFEKVRHQLHAFEFTLGGNWEYDHGCYDRYLDEAHKVWLRIPFEVTHGRLDGDTDSTDAVVRIGEPFVLKHLYNEGLDKEAQVNTYGALMNQFQEPVDKDAGVEGKWIEEAKALLSKVESSWR</sequence>
<protein>
    <recommendedName>
        <fullName evidence="3">YugN-like family protein</fullName>
    </recommendedName>
</protein>
<dbReference type="RefSeq" id="WP_218091418.1">
    <property type="nucleotide sequence ID" value="NZ_CAJVAS010000005.1"/>
</dbReference>
<proteinExistence type="predicted"/>
<organism evidence="1 2">
    <name type="scientific">Paenibacillus solanacearum</name>
    <dbReference type="NCBI Taxonomy" id="2048548"/>
    <lineage>
        <taxon>Bacteria</taxon>
        <taxon>Bacillati</taxon>
        <taxon>Bacillota</taxon>
        <taxon>Bacilli</taxon>
        <taxon>Bacillales</taxon>
        <taxon>Paenibacillaceae</taxon>
        <taxon>Paenibacillus</taxon>
    </lineage>
</organism>
<reference evidence="1" key="1">
    <citation type="submission" date="2021-06" db="EMBL/GenBank/DDBJ databases">
        <authorList>
            <person name="Criscuolo A."/>
        </authorList>
    </citation>
    <scope>NUCLEOTIDE SEQUENCE</scope>
    <source>
        <strain evidence="1">CIP111600</strain>
    </source>
</reference>
<comment type="caution">
    <text evidence="1">The sequence shown here is derived from an EMBL/GenBank/DDBJ whole genome shotgun (WGS) entry which is preliminary data.</text>
</comment>
<dbReference type="Proteomes" id="UP000693672">
    <property type="component" value="Unassembled WGS sequence"/>
</dbReference>
<name>A0A916JYA8_9BACL</name>
<evidence type="ECO:0008006" key="3">
    <source>
        <dbReference type="Google" id="ProtNLM"/>
    </source>
</evidence>
<keyword evidence="2" id="KW-1185">Reference proteome</keyword>
<dbReference type="Pfam" id="PF08868">
    <property type="entry name" value="YugN"/>
    <property type="match status" value="1"/>
</dbReference>
<dbReference type="InterPro" id="IPR014967">
    <property type="entry name" value="Uncharacterised_YugN-like"/>
</dbReference>
<gene>
    <name evidence="1" type="ORF">PAESOLCIP111_01612</name>
</gene>
<dbReference type="AlphaFoldDB" id="A0A916JYA8"/>
<evidence type="ECO:0000313" key="2">
    <source>
        <dbReference type="Proteomes" id="UP000693672"/>
    </source>
</evidence>
<accession>A0A916JYA8</accession>
<dbReference type="EMBL" id="CAJVAS010000005">
    <property type="protein sequence ID" value="CAG7613499.1"/>
    <property type="molecule type" value="Genomic_DNA"/>
</dbReference>
<evidence type="ECO:0000313" key="1">
    <source>
        <dbReference type="EMBL" id="CAG7613499.1"/>
    </source>
</evidence>